<evidence type="ECO:0000256" key="10">
    <source>
        <dbReference type="ARBA" id="ARBA00022692"/>
    </source>
</evidence>
<comment type="catalytic activity">
    <reaction evidence="17 19">
        <text>alpha-ribazole + adenosylcob(III)inamide-GDP = adenosylcob(III)alamin + GMP + H(+)</text>
        <dbReference type="Rhea" id="RHEA:16049"/>
        <dbReference type="ChEBI" id="CHEBI:10329"/>
        <dbReference type="ChEBI" id="CHEBI:15378"/>
        <dbReference type="ChEBI" id="CHEBI:18408"/>
        <dbReference type="ChEBI" id="CHEBI:58115"/>
        <dbReference type="ChEBI" id="CHEBI:60487"/>
        <dbReference type="EC" id="2.7.8.26"/>
    </reaction>
</comment>
<dbReference type="InterPro" id="IPR003805">
    <property type="entry name" value="CobS"/>
</dbReference>
<evidence type="ECO:0000256" key="18">
    <source>
        <dbReference type="ARBA" id="ARBA00049504"/>
    </source>
</evidence>
<evidence type="ECO:0000256" key="2">
    <source>
        <dbReference type="ARBA" id="ARBA00004651"/>
    </source>
</evidence>
<keyword evidence="7 19" id="KW-1003">Cell membrane</keyword>
<evidence type="ECO:0000256" key="5">
    <source>
        <dbReference type="ARBA" id="ARBA00013200"/>
    </source>
</evidence>
<reference evidence="20" key="2">
    <citation type="submission" date="2020-09" db="EMBL/GenBank/DDBJ databases">
        <authorList>
            <person name="Sun Q."/>
            <person name="Sedlacek I."/>
        </authorList>
    </citation>
    <scope>NUCLEOTIDE SEQUENCE</scope>
    <source>
        <strain evidence="20">CCM 7664</strain>
    </source>
</reference>
<dbReference type="Proteomes" id="UP000627205">
    <property type="component" value="Unassembled WGS sequence"/>
</dbReference>
<dbReference type="NCBIfam" id="NF001277">
    <property type="entry name" value="PRK00235.1-3"/>
    <property type="match status" value="1"/>
</dbReference>
<dbReference type="PANTHER" id="PTHR34148:SF1">
    <property type="entry name" value="ADENOSYLCOBINAMIDE-GDP RIBAZOLETRANSFERASE"/>
    <property type="match status" value="1"/>
</dbReference>
<dbReference type="GO" id="GO:0051073">
    <property type="term" value="F:adenosylcobinamide-GDP ribazoletransferase activity"/>
    <property type="evidence" value="ECO:0007669"/>
    <property type="project" value="UniProtKB-UniRule"/>
</dbReference>
<evidence type="ECO:0000256" key="17">
    <source>
        <dbReference type="ARBA" id="ARBA00048623"/>
    </source>
</evidence>
<feature type="transmembrane region" description="Helical" evidence="19">
    <location>
        <begin position="217"/>
        <end position="237"/>
    </location>
</feature>
<evidence type="ECO:0000313" key="20">
    <source>
        <dbReference type="EMBL" id="GGI54336.1"/>
    </source>
</evidence>
<keyword evidence="9 19" id="KW-0808">Transferase</keyword>
<evidence type="ECO:0000256" key="13">
    <source>
        <dbReference type="ARBA" id="ARBA00023136"/>
    </source>
</evidence>
<comment type="function">
    <text evidence="14 19">Joins adenosylcobinamide-GDP and alpha-ribazole to generate adenosylcobalamin (Ado-cobalamin). Also synthesizes adenosylcobalamin 5'-phosphate from adenosylcobinamide-GDP and alpha-ribazole 5'-phosphate.</text>
</comment>
<comment type="pathway">
    <text evidence="3 19">Cofactor biosynthesis; adenosylcobalamin biosynthesis; adenosylcobalamin from cob(II)yrinate a,c-diamide: step 7/7.</text>
</comment>
<evidence type="ECO:0000256" key="12">
    <source>
        <dbReference type="ARBA" id="ARBA00022989"/>
    </source>
</evidence>
<dbReference type="GO" id="GO:0008818">
    <property type="term" value="F:cobalamin 5'-phosphate synthase activity"/>
    <property type="evidence" value="ECO:0007669"/>
    <property type="project" value="UniProtKB-UniRule"/>
</dbReference>
<keyword evidence="21" id="KW-1185">Reference proteome</keyword>
<evidence type="ECO:0000256" key="16">
    <source>
        <dbReference type="ARBA" id="ARBA00032853"/>
    </source>
</evidence>
<evidence type="ECO:0000256" key="9">
    <source>
        <dbReference type="ARBA" id="ARBA00022679"/>
    </source>
</evidence>
<dbReference type="NCBIfam" id="TIGR00317">
    <property type="entry name" value="cobS"/>
    <property type="match status" value="1"/>
</dbReference>
<organism evidence="20 21">
    <name type="scientific">Oxalicibacterium solurbis</name>
    <dbReference type="NCBI Taxonomy" id="69280"/>
    <lineage>
        <taxon>Bacteria</taxon>
        <taxon>Pseudomonadati</taxon>
        <taxon>Pseudomonadota</taxon>
        <taxon>Betaproteobacteria</taxon>
        <taxon>Burkholderiales</taxon>
        <taxon>Oxalobacteraceae</taxon>
        <taxon>Oxalicibacterium</taxon>
    </lineage>
</organism>
<proteinExistence type="inferred from homology"/>
<dbReference type="Pfam" id="PF02654">
    <property type="entry name" value="CobS"/>
    <property type="match status" value="1"/>
</dbReference>
<keyword evidence="8 19" id="KW-0169">Cobalamin biosynthesis</keyword>
<dbReference type="UniPathway" id="UPA00148">
    <property type="reaction ID" value="UER00238"/>
</dbReference>
<dbReference type="PANTHER" id="PTHR34148">
    <property type="entry name" value="ADENOSYLCOBINAMIDE-GDP RIBAZOLETRANSFERASE"/>
    <property type="match status" value="1"/>
</dbReference>
<evidence type="ECO:0000256" key="1">
    <source>
        <dbReference type="ARBA" id="ARBA00001946"/>
    </source>
</evidence>
<evidence type="ECO:0000256" key="15">
    <source>
        <dbReference type="ARBA" id="ARBA00032605"/>
    </source>
</evidence>
<dbReference type="RefSeq" id="WP_188420398.1">
    <property type="nucleotide sequence ID" value="NZ_BMDP01000002.1"/>
</dbReference>
<keyword evidence="12 19" id="KW-1133">Transmembrane helix</keyword>
<dbReference type="EC" id="2.7.8.26" evidence="5 19"/>
<name>A0A8J3AZF2_9BURK</name>
<dbReference type="HAMAP" id="MF_00719">
    <property type="entry name" value="CobS"/>
    <property type="match status" value="1"/>
</dbReference>
<feature type="transmembrane region" description="Helical" evidence="19">
    <location>
        <begin position="126"/>
        <end position="148"/>
    </location>
</feature>
<evidence type="ECO:0000256" key="3">
    <source>
        <dbReference type="ARBA" id="ARBA00004663"/>
    </source>
</evidence>
<comment type="caution">
    <text evidence="20">The sequence shown here is derived from an EMBL/GenBank/DDBJ whole genome shotgun (WGS) entry which is preliminary data.</text>
</comment>
<keyword evidence="11 19" id="KW-0460">Magnesium</keyword>
<evidence type="ECO:0000256" key="14">
    <source>
        <dbReference type="ARBA" id="ARBA00025228"/>
    </source>
</evidence>
<dbReference type="AlphaFoldDB" id="A0A8J3AZF2"/>
<evidence type="ECO:0000313" key="21">
    <source>
        <dbReference type="Proteomes" id="UP000627205"/>
    </source>
</evidence>
<evidence type="ECO:0000256" key="6">
    <source>
        <dbReference type="ARBA" id="ARBA00015850"/>
    </source>
</evidence>
<comment type="catalytic activity">
    <reaction evidence="18 19">
        <text>alpha-ribazole 5'-phosphate + adenosylcob(III)inamide-GDP = adenosylcob(III)alamin 5'-phosphate + GMP + H(+)</text>
        <dbReference type="Rhea" id="RHEA:23560"/>
        <dbReference type="ChEBI" id="CHEBI:15378"/>
        <dbReference type="ChEBI" id="CHEBI:57918"/>
        <dbReference type="ChEBI" id="CHEBI:58115"/>
        <dbReference type="ChEBI" id="CHEBI:60487"/>
        <dbReference type="ChEBI" id="CHEBI:60493"/>
        <dbReference type="EC" id="2.7.8.26"/>
    </reaction>
</comment>
<keyword evidence="10 19" id="KW-0812">Transmembrane</keyword>
<comment type="cofactor">
    <cofactor evidence="1 19">
        <name>Mg(2+)</name>
        <dbReference type="ChEBI" id="CHEBI:18420"/>
    </cofactor>
</comment>
<evidence type="ECO:0000256" key="11">
    <source>
        <dbReference type="ARBA" id="ARBA00022842"/>
    </source>
</evidence>
<feature type="transmembrane region" description="Helical" evidence="19">
    <location>
        <begin position="194"/>
        <end position="211"/>
    </location>
</feature>
<feature type="transmembrane region" description="Helical" evidence="19">
    <location>
        <begin position="154"/>
        <end position="173"/>
    </location>
</feature>
<dbReference type="GO" id="GO:0009236">
    <property type="term" value="P:cobalamin biosynthetic process"/>
    <property type="evidence" value="ECO:0007669"/>
    <property type="project" value="UniProtKB-UniRule"/>
</dbReference>
<gene>
    <name evidence="19 20" type="primary">cobS</name>
    <name evidence="20" type="ORF">GCM10011430_15100</name>
</gene>
<dbReference type="GO" id="GO:0005886">
    <property type="term" value="C:plasma membrane"/>
    <property type="evidence" value="ECO:0007669"/>
    <property type="project" value="UniProtKB-SubCell"/>
</dbReference>
<evidence type="ECO:0000256" key="19">
    <source>
        <dbReference type="HAMAP-Rule" id="MF_00719"/>
    </source>
</evidence>
<comment type="similarity">
    <text evidence="4 19">Belongs to the CobS family.</text>
</comment>
<evidence type="ECO:0000256" key="8">
    <source>
        <dbReference type="ARBA" id="ARBA00022573"/>
    </source>
</evidence>
<feature type="transmembrane region" description="Helical" evidence="19">
    <location>
        <begin position="53"/>
        <end position="76"/>
    </location>
</feature>
<evidence type="ECO:0000256" key="7">
    <source>
        <dbReference type="ARBA" id="ARBA00022475"/>
    </source>
</evidence>
<dbReference type="EMBL" id="BMDP01000002">
    <property type="protein sequence ID" value="GGI54336.1"/>
    <property type="molecule type" value="Genomic_DNA"/>
</dbReference>
<keyword evidence="13 19" id="KW-0472">Membrane</keyword>
<comment type="subcellular location">
    <subcellularLocation>
        <location evidence="2 19">Cell membrane</location>
        <topology evidence="2 19">Multi-pass membrane protein</topology>
    </subcellularLocation>
</comment>
<reference evidence="20" key="1">
    <citation type="journal article" date="2014" name="Int. J. Syst. Evol. Microbiol.">
        <title>Complete genome sequence of Corynebacterium casei LMG S-19264T (=DSM 44701T), isolated from a smear-ripened cheese.</title>
        <authorList>
            <consortium name="US DOE Joint Genome Institute (JGI-PGF)"/>
            <person name="Walter F."/>
            <person name="Albersmeier A."/>
            <person name="Kalinowski J."/>
            <person name="Ruckert C."/>
        </authorList>
    </citation>
    <scope>NUCLEOTIDE SEQUENCE</scope>
    <source>
        <strain evidence="20">CCM 7664</strain>
    </source>
</reference>
<protein>
    <recommendedName>
        <fullName evidence="6 19">Adenosylcobinamide-GDP ribazoletransferase</fullName>
        <ecNumber evidence="5 19">2.7.8.26</ecNumber>
    </recommendedName>
    <alternativeName>
        <fullName evidence="16 19">Cobalamin synthase</fullName>
    </alternativeName>
    <alternativeName>
        <fullName evidence="15 19">Cobalamin-5'-phosphate synthase</fullName>
    </alternativeName>
</protein>
<sequence>MSEEDFPKNENGLGGRCMHQWRLFCIALQFFTRIPVPRSIGFDPQWLQQALRYFPAVGIVVALITSLVYIVATLLWPQTIAVLLSMIAGIYLTGAFHEDGFADTCDGFGGGTSAERVLEIMKDSRIGAYGAIGIMMMLALKATTLVSLPPPTVVAALLIGHPLSRWMASALVWQMEYAKMNGKAKPIAEQMSNAEFGIATAIVLLPIATIGCLTSWIAWDGIVVGVVLAAAASYRLARLFDRRIGGYTGDCLGAVQQVAEVAFYLGVLTATVY</sequence>
<evidence type="ECO:0000256" key="4">
    <source>
        <dbReference type="ARBA" id="ARBA00010561"/>
    </source>
</evidence>
<accession>A0A8J3AZF2</accession>